<protein>
    <submittedName>
        <fullName evidence="1">Uncharacterized protein</fullName>
    </submittedName>
</protein>
<dbReference type="RefSeq" id="WP_230771561.1">
    <property type="nucleotide sequence ID" value="NZ_JAJNCT010000005.1"/>
</dbReference>
<sequence>MMMDPDSLPNGGPAFPCDPFIASKPGHESVAKRLAEGMTLRDYFASAAVQGMYANPERKGTCVDAAERAYEVADAMLRARATS</sequence>
<dbReference type="EMBL" id="JAJNCT010000005">
    <property type="protein sequence ID" value="MCD2164319.1"/>
    <property type="molecule type" value="Genomic_DNA"/>
</dbReference>
<keyword evidence="2" id="KW-1185">Reference proteome</keyword>
<gene>
    <name evidence="1" type="ORF">LPW39_04120</name>
</gene>
<reference evidence="1 2" key="1">
    <citation type="submission" date="2021-11" db="EMBL/GenBank/DDBJ databases">
        <title>Genome sequence.</title>
        <authorList>
            <person name="Sun Q."/>
        </authorList>
    </citation>
    <scope>NUCLEOTIDE SEQUENCE [LARGE SCALE GENOMIC DNA]</scope>
    <source>
        <strain evidence="1 2">KCTC 12005</strain>
    </source>
</reference>
<proteinExistence type="predicted"/>
<name>A0AAW4XS55_9BURK</name>
<organism evidence="1 2">
    <name type="scientific">Comamonas koreensis</name>
    <dbReference type="NCBI Taxonomy" id="160825"/>
    <lineage>
        <taxon>Bacteria</taxon>
        <taxon>Pseudomonadati</taxon>
        <taxon>Pseudomonadota</taxon>
        <taxon>Betaproteobacteria</taxon>
        <taxon>Burkholderiales</taxon>
        <taxon>Comamonadaceae</taxon>
        <taxon>Comamonas</taxon>
    </lineage>
</organism>
<evidence type="ECO:0000313" key="2">
    <source>
        <dbReference type="Proteomes" id="UP001199260"/>
    </source>
</evidence>
<accession>A0AAW4XS55</accession>
<comment type="caution">
    <text evidence="1">The sequence shown here is derived from an EMBL/GenBank/DDBJ whole genome shotgun (WGS) entry which is preliminary data.</text>
</comment>
<dbReference type="Proteomes" id="UP001199260">
    <property type="component" value="Unassembled WGS sequence"/>
</dbReference>
<dbReference type="AlphaFoldDB" id="A0AAW4XS55"/>
<evidence type="ECO:0000313" key="1">
    <source>
        <dbReference type="EMBL" id="MCD2164319.1"/>
    </source>
</evidence>